<dbReference type="Proteomes" id="UP000533598">
    <property type="component" value="Unassembled WGS sequence"/>
</dbReference>
<dbReference type="Pfam" id="PF06013">
    <property type="entry name" value="WXG100"/>
    <property type="match status" value="1"/>
</dbReference>
<dbReference type="Gene3D" id="1.10.287.1060">
    <property type="entry name" value="ESAT-6-like"/>
    <property type="match status" value="1"/>
</dbReference>
<accession>A0A7W7FTV4</accession>
<dbReference type="AlphaFoldDB" id="A0A7W7FTV4"/>
<evidence type="ECO:0000313" key="3">
    <source>
        <dbReference type="Proteomes" id="UP000533598"/>
    </source>
</evidence>
<name>A0A7W7FTV4_9PSEU</name>
<evidence type="ECO:0000313" key="2">
    <source>
        <dbReference type="EMBL" id="MBB4678576.1"/>
    </source>
</evidence>
<dbReference type="NCBIfam" id="TIGR03930">
    <property type="entry name" value="WXG100_ESAT6"/>
    <property type="match status" value="1"/>
</dbReference>
<comment type="caution">
    <text evidence="2">The sequence shown here is derived from an EMBL/GenBank/DDBJ whole genome shotgun (WGS) entry which is preliminary data.</text>
</comment>
<gene>
    <name evidence="2" type="ORF">HNR67_004694</name>
</gene>
<dbReference type="SUPFAM" id="SSF140453">
    <property type="entry name" value="EsxAB dimer-like"/>
    <property type="match status" value="1"/>
</dbReference>
<comment type="similarity">
    <text evidence="1">Belongs to the WXG100 family.</text>
</comment>
<organism evidence="2 3">
    <name type="scientific">Crossiella cryophila</name>
    <dbReference type="NCBI Taxonomy" id="43355"/>
    <lineage>
        <taxon>Bacteria</taxon>
        <taxon>Bacillati</taxon>
        <taxon>Actinomycetota</taxon>
        <taxon>Actinomycetes</taxon>
        <taxon>Pseudonocardiales</taxon>
        <taxon>Pseudonocardiaceae</taxon>
        <taxon>Crossiella</taxon>
    </lineage>
</organism>
<dbReference type="RefSeq" id="WP_185004403.1">
    <property type="nucleotide sequence ID" value="NZ_BAAAUI010000036.1"/>
</dbReference>
<evidence type="ECO:0000256" key="1">
    <source>
        <dbReference type="RuleBase" id="RU362001"/>
    </source>
</evidence>
<reference evidence="2 3" key="1">
    <citation type="submission" date="2020-08" db="EMBL/GenBank/DDBJ databases">
        <title>Sequencing the genomes of 1000 actinobacteria strains.</title>
        <authorList>
            <person name="Klenk H.-P."/>
        </authorList>
    </citation>
    <scope>NUCLEOTIDE SEQUENCE [LARGE SCALE GENOMIC DNA]</scope>
    <source>
        <strain evidence="2 3">DSM 44230</strain>
    </source>
</reference>
<protein>
    <recommendedName>
        <fullName evidence="1">ESAT-6-like protein</fullName>
    </recommendedName>
</protein>
<sequence>MSTTTPGMLQAAGHLGDTQSVARNGMNTVSGALASLKSTWTGRACEAYDASMNAWMDDCKLIVHKLGEMIEMMNGNRKVITEGEQANADTAARIPVGAGGGGLPGV</sequence>
<dbReference type="InterPro" id="IPR036689">
    <property type="entry name" value="ESAT-6-like_sf"/>
</dbReference>
<keyword evidence="3" id="KW-1185">Reference proteome</keyword>
<proteinExistence type="inferred from homology"/>
<dbReference type="InterPro" id="IPR010310">
    <property type="entry name" value="T7SS_ESAT-6-like"/>
</dbReference>
<dbReference type="EMBL" id="JACHMH010000001">
    <property type="protein sequence ID" value="MBB4678576.1"/>
    <property type="molecule type" value="Genomic_DNA"/>
</dbReference>